<dbReference type="Gene3D" id="2.40.420.20">
    <property type="match status" value="1"/>
</dbReference>
<evidence type="ECO:0000259" key="6">
    <source>
        <dbReference type="Pfam" id="PF25917"/>
    </source>
</evidence>
<dbReference type="GO" id="GO:0030313">
    <property type="term" value="C:cell envelope"/>
    <property type="evidence" value="ECO:0007669"/>
    <property type="project" value="UniProtKB-SubCell"/>
</dbReference>
<evidence type="ECO:0000313" key="9">
    <source>
        <dbReference type="EMBL" id="EGJ49555.1"/>
    </source>
</evidence>
<evidence type="ECO:0000256" key="2">
    <source>
        <dbReference type="ARBA" id="ARBA00009477"/>
    </source>
</evidence>
<feature type="domain" description="Multidrug resistance protein MdtA-like alpha-helical hairpin" evidence="5">
    <location>
        <begin position="125"/>
        <end position="194"/>
    </location>
</feature>
<dbReference type="InterPro" id="IPR006143">
    <property type="entry name" value="RND_pump_MFP"/>
</dbReference>
<dbReference type="GO" id="GO:0022857">
    <property type="term" value="F:transmembrane transporter activity"/>
    <property type="evidence" value="ECO:0007669"/>
    <property type="project" value="InterPro"/>
</dbReference>
<keyword evidence="4" id="KW-0812">Transmembrane</keyword>
<dbReference type="PANTHER" id="PTHR30158">
    <property type="entry name" value="ACRA/E-RELATED COMPONENT OF DRUG EFFLUX TRANSPORTER"/>
    <property type="match status" value="1"/>
</dbReference>
<feature type="domain" description="Multidrug resistance protein MdtA-like beta-barrel" evidence="7">
    <location>
        <begin position="231"/>
        <end position="318"/>
    </location>
</feature>
<gene>
    <name evidence="9" type="ORF">Desaf_1216</name>
</gene>
<evidence type="ECO:0000259" key="5">
    <source>
        <dbReference type="Pfam" id="PF25876"/>
    </source>
</evidence>
<dbReference type="InterPro" id="IPR058626">
    <property type="entry name" value="MdtA-like_b-barrel"/>
</dbReference>
<dbReference type="InterPro" id="IPR058624">
    <property type="entry name" value="MdtA-like_HH"/>
</dbReference>
<dbReference type="EMBL" id="CP003221">
    <property type="protein sequence ID" value="EGJ49555.1"/>
    <property type="molecule type" value="Genomic_DNA"/>
</dbReference>
<organism evidence="9 10">
    <name type="scientific">Desulfocurvibacter africanus subsp. africanus str. Walvis Bay</name>
    <dbReference type="NCBI Taxonomy" id="690850"/>
    <lineage>
        <taxon>Bacteria</taxon>
        <taxon>Pseudomonadati</taxon>
        <taxon>Thermodesulfobacteriota</taxon>
        <taxon>Desulfovibrionia</taxon>
        <taxon>Desulfovibrionales</taxon>
        <taxon>Desulfovibrionaceae</taxon>
        <taxon>Desulfocurvibacter</taxon>
    </lineage>
</organism>
<dbReference type="Pfam" id="PF25944">
    <property type="entry name" value="Beta-barrel_RND"/>
    <property type="match status" value="1"/>
</dbReference>
<evidence type="ECO:0000256" key="4">
    <source>
        <dbReference type="SAM" id="Phobius"/>
    </source>
</evidence>
<dbReference type="FunFam" id="2.40.420.20:FF:000001">
    <property type="entry name" value="Efflux RND transporter periplasmic adaptor subunit"/>
    <property type="match status" value="1"/>
</dbReference>
<dbReference type="InterPro" id="IPR058625">
    <property type="entry name" value="MdtA-like_BSH"/>
</dbReference>
<dbReference type="PANTHER" id="PTHR30158:SF24">
    <property type="entry name" value="HLYD FAMILY SECRETION PROTEIN"/>
    <property type="match status" value="1"/>
</dbReference>
<dbReference type="eggNOG" id="COG0845">
    <property type="taxonomic scope" value="Bacteria"/>
</dbReference>
<dbReference type="KEGG" id="daf:Desaf_1216"/>
<dbReference type="HOGENOM" id="CLU_018816_2_1_7"/>
<dbReference type="Gene3D" id="2.40.30.170">
    <property type="match status" value="1"/>
</dbReference>
<feature type="transmembrane region" description="Helical" evidence="4">
    <location>
        <begin position="21"/>
        <end position="39"/>
    </location>
</feature>
<reference evidence="9 10" key="1">
    <citation type="journal article" date="2011" name="J. Bacteriol.">
        <title>Genome sequence of the mercury-methylating and pleomorphic Desulfovibrio africanus Strain Walvis Bay.</title>
        <authorList>
            <person name="Brown S.D."/>
            <person name="Wall J.D."/>
            <person name="Kucken A.M."/>
            <person name="Gilmour C.C."/>
            <person name="Podar M."/>
            <person name="Brandt C.C."/>
            <person name="Teshima H."/>
            <person name="Detter J.C."/>
            <person name="Han C.S."/>
            <person name="Land M.L."/>
            <person name="Lucas S."/>
            <person name="Han J."/>
            <person name="Pennacchio L."/>
            <person name="Nolan M."/>
            <person name="Pitluck S."/>
            <person name="Woyke T."/>
            <person name="Goodwin L."/>
            <person name="Palumbo A.V."/>
            <person name="Elias D.A."/>
        </authorList>
    </citation>
    <scope>NUCLEOTIDE SEQUENCE [LARGE SCALE GENOMIC DNA]</scope>
    <source>
        <strain evidence="9 10">Walvis Bay</strain>
    </source>
</reference>
<dbReference type="GO" id="GO:0046677">
    <property type="term" value="P:response to antibiotic"/>
    <property type="evidence" value="ECO:0007669"/>
    <property type="project" value="TreeGrafter"/>
</dbReference>
<sequence>MELRNDTLNSRRGGAISLMRRAFVLIILAGAVVGGILYWQKADHAPQVVQTQAPQKAMPVHVVTLQSRTVPLQPVFLGQTEASQTVEIRARVNGFLESKHFEEGGRVTEGQTLFRIDPRSFQAEMDVAQARLTSAEAQLMRARQKVKRYTELLRSDAATEDELEEWQTEERVAVSNIELEKARITQAKLDLSYTTITSPIDGRIGMAKRDVGSYVDGSSDGLLAVVEKTDPIYVRYNISEQDLLQTRRLVESGKTTEPSMNNMRLRITLADGTPYAQEGEITYTDPQIDPATGSLVVRGTFPNPDGRLQPGQFVHVRVTGIDRLNALLIPKEAVIQNPTGSMVYVVNAQKQAEIRRVVLGPWQNEQWIIESGLEPGETVIVDRLMQLRPGALVEPMPAVTAETPASGQPQAATEM</sequence>
<feature type="domain" description="Multidrug resistance protein MdtA-like barrel-sandwich hybrid" evidence="6">
    <location>
        <begin position="85"/>
        <end position="223"/>
    </location>
</feature>
<keyword evidence="4" id="KW-1133">Transmembrane helix</keyword>
<protein>
    <submittedName>
        <fullName evidence="9">Efflux transporter, RND family, MFP subunit</fullName>
    </submittedName>
</protein>
<dbReference type="Pfam" id="PF25917">
    <property type="entry name" value="BSH_RND"/>
    <property type="match status" value="1"/>
</dbReference>
<evidence type="ECO:0000259" key="7">
    <source>
        <dbReference type="Pfam" id="PF25944"/>
    </source>
</evidence>
<feature type="coiled-coil region" evidence="3">
    <location>
        <begin position="125"/>
        <end position="152"/>
    </location>
</feature>
<comment type="subcellular location">
    <subcellularLocation>
        <location evidence="1">Cell envelope</location>
    </subcellularLocation>
</comment>
<dbReference type="Gene3D" id="1.10.287.470">
    <property type="entry name" value="Helix hairpin bin"/>
    <property type="match status" value="1"/>
</dbReference>
<evidence type="ECO:0000256" key="1">
    <source>
        <dbReference type="ARBA" id="ARBA00004196"/>
    </source>
</evidence>
<dbReference type="AlphaFoldDB" id="F3YYB1"/>
<accession>F3YYB1</accession>
<dbReference type="InterPro" id="IPR058627">
    <property type="entry name" value="MdtA-like_C"/>
</dbReference>
<keyword evidence="10" id="KW-1185">Reference proteome</keyword>
<dbReference type="RefSeq" id="WP_014259355.1">
    <property type="nucleotide sequence ID" value="NC_016629.1"/>
</dbReference>
<name>F3YYB1_DESAF</name>
<proteinExistence type="inferred from homology"/>
<dbReference type="SUPFAM" id="SSF111369">
    <property type="entry name" value="HlyD-like secretion proteins"/>
    <property type="match status" value="1"/>
</dbReference>
<evidence type="ECO:0000259" key="8">
    <source>
        <dbReference type="Pfam" id="PF25967"/>
    </source>
</evidence>
<dbReference type="Gene3D" id="2.40.50.100">
    <property type="match status" value="1"/>
</dbReference>
<evidence type="ECO:0000256" key="3">
    <source>
        <dbReference type="SAM" id="Coils"/>
    </source>
</evidence>
<dbReference type="Pfam" id="PF25876">
    <property type="entry name" value="HH_MFP_RND"/>
    <property type="match status" value="1"/>
</dbReference>
<comment type="similarity">
    <text evidence="2">Belongs to the membrane fusion protein (MFP) (TC 8.A.1) family.</text>
</comment>
<evidence type="ECO:0000313" key="10">
    <source>
        <dbReference type="Proteomes" id="UP000007844"/>
    </source>
</evidence>
<dbReference type="STRING" id="690850.Desaf_1216"/>
<dbReference type="NCBIfam" id="TIGR01730">
    <property type="entry name" value="RND_mfp"/>
    <property type="match status" value="1"/>
</dbReference>
<keyword evidence="4" id="KW-0472">Membrane</keyword>
<feature type="domain" description="Multidrug resistance protein MdtA-like C-terminal permuted SH3" evidence="8">
    <location>
        <begin position="325"/>
        <end position="384"/>
    </location>
</feature>
<dbReference type="Pfam" id="PF25967">
    <property type="entry name" value="RND-MFP_C"/>
    <property type="match status" value="1"/>
</dbReference>
<dbReference type="GO" id="GO:0005886">
    <property type="term" value="C:plasma membrane"/>
    <property type="evidence" value="ECO:0007669"/>
    <property type="project" value="TreeGrafter"/>
</dbReference>
<dbReference type="Proteomes" id="UP000007844">
    <property type="component" value="Chromosome"/>
</dbReference>
<keyword evidence="3" id="KW-0175">Coiled coil</keyword>